<dbReference type="EMBL" id="JAGIOP010000003">
    <property type="protein sequence ID" value="MBP2456232.1"/>
    <property type="molecule type" value="Genomic_DNA"/>
</dbReference>
<proteinExistence type="predicted"/>
<keyword evidence="2" id="KW-1185">Reference proteome</keyword>
<dbReference type="SUPFAM" id="SSF54060">
    <property type="entry name" value="His-Me finger endonucleases"/>
    <property type="match status" value="1"/>
</dbReference>
<evidence type="ECO:0008006" key="3">
    <source>
        <dbReference type="Google" id="ProtNLM"/>
    </source>
</evidence>
<reference evidence="1 2" key="1">
    <citation type="submission" date="2021-03" db="EMBL/GenBank/DDBJ databases">
        <title>Sequencing the genomes of 1000 actinobacteria strains.</title>
        <authorList>
            <person name="Klenk H.-P."/>
        </authorList>
    </citation>
    <scope>NUCLEOTIDE SEQUENCE [LARGE SCALE GENOMIC DNA]</scope>
    <source>
        <strain evidence="1 2">DSM 46713</strain>
    </source>
</reference>
<protein>
    <recommendedName>
        <fullName evidence="3">HNH endonuclease</fullName>
    </recommendedName>
</protein>
<organism evidence="1 2">
    <name type="scientific">Mycolicibacterium lutetiense</name>
    <dbReference type="NCBI Taxonomy" id="1641992"/>
    <lineage>
        <taxon>Bacteria</taxon>
        <taxon>Bacillati</taxon>
        <taxon>Actinomycetota</taxon>
        <taxon>Actinomycetes</taxon>
        <taxon>Mycobacteriales</taxon>
        <taxon>Mycobacteriaceae</taxon>
        <taxon>Mycolicibacterium</taxon>
    </lineage>
</organism>
<dbReference type="Proteomes" id="UP000694460">
    <property type="component" value="Unassembled WGS sequence"/>
</dbReference>
<evidence type="ECO:0000313" key="2">
    <source>
        <dbReference type="Proteomes" id="UP000694460"/>
    </source>
</evidence>
<comment type="caution">
    <text evidence="1">The sequence shown here is derived from an EMBL/GenBank/DDBJ whole genome shotgun (WGS) entry which is preliminary data.</text>
</comment>
<sequence>MGSETVAGIADGGFPWQTLGRSLWVDVSVHPAECARFRSYVVCGPEERDCAIWTGGIGADGYGRFFVTREGHGFCVRPNRYALALAAGTPLAADVLALHECDNPICVKVCAPGAEVQHVVAGTQQDNMLRMGRARRGGGRPAIARRDCGRQARRARSVALREAVRHGWDSAAVETALLGSQPRLF</sequence>
<accession>A0ABS5A384</accession>
<name>A0ABS5A384_9MYCO</name>
<dbReference type="RefSeq" id="WP_234939127.1">
    <property type="nucleotide sequence ID" value="NZ_JAGIOP010000003.1"/>
</dbReference>
<evidence type="ECO:0000313" key="1">
    <source>
        <dbReference type="EMBL" id="MBP2456232.1"/>
    </source>
</evidence>
<dbReference type="InterPro" id="IPR044925">
    <property type="entry name" value="His-Me_finger_sf"/>
</dbReference>
<gene>
    <name evidence="1" type="ORF">JOF57_006208</name>
</gene>